<dbReference type="CDD" id="cd00075">
    <property type="entry name" value="HATPase"/>
    <property type="match status" value="1"/>
</dbReference>
<organism evidence="14 15">
    <name type="scientific">Ferriphaselus amnicola</name>
    <dbReference type="NCBI Taxonomy" id="1188319"/>
    <lineage>
        <taxon>Bacteria</taxon>
        <taxon>Pseudomonadati</taxon>
        <taxon>Pseudomonadota</taxon>
        <taxon>Betaproteobacteria</taxon>
        <taxon>Nitrosomonadales</taxon>
        <taxon>Gallionellaceae</taxon>
        <taxon>Ferriphaselus</taxon>
    </lineage>
</organism>
<keyword evidence="8 11" id="KW-1133">Transmembrane helix</keyword>
<dbReference type="InterPro" id="IPR004358">
    <property type="entry name" value="Sig_transdc_His_kin-like_C"/>
</dbReference>
<dbReference type="STRING" id="1188319.OYT1_00024"/>
<keyword evidence="10 11" id="KW-0472">Membrane</keyword>
<keyword evidence="4" id="KW-0597">Phosphoprotein</keyword>
<dbReference type="Pfam" id="PF00512">
    <property type="entry name" value="HisKA"/>
    <property type="match status" value="1"/>
</dbReference>
<dbReference type="OrthoDB" id="8583694at2"/>
<evidence type="ECO:0000256" key="5">
    <source>
        <dbReference type="ARBA" id="ARBA00022679"/>
    </source>
</evidence>
<comment type="subcellular location">
    <subcellularLocation>
        <location evidence="2">Membrane</location>
    </subcellularLocation>
</comment>
<dbReference type="SMART" id="SM00388">
    <property type="entry name" value="HisKA"/>
    <property type="match status" value="1"/>
</dbReference>
<gene>
    <name evidence="14" type="ORF">OYT1_ch0727</name>
</gene>
<dbReference type="AlphaFoldDB" id="A0A2Z6GA17"/>
<dbReference type="InterPro" id="IPR013727">
    <property type="entry name" value="2CSK_N"/>
</dbReference>
<dbReference type="PRINTS" id="PR00344">
    <property type="entry name" value="BCTRLSENSOR"/>
</dbReference>
<evidence type="ECO:0000256" key="3">
    <source>
        <dbReference type="ARBA" id="ARBA00012438"/>
    </source>
</evidence>
<dbReference type="EMBL" id="AP018738">
    <property type="protein sequence ID" value="BBE50293.1"/>
    <property type="molecule type" value="Genomic_DNA"/>
</dbReference>
<dbReference type="InterPro" id="IPR003660">
    <property type="entry name" value="HAMP_dom"/>
</dbReference>
<dbReference type="PANTHER" id="PTHR45436:SF1">
    <property type="entry name" value="SENSOR PROTEIN QSEC"/>
    <property type="match status" value="1"/>
</dbReference>
<dbReference type="PROSITE" id="PS50885">
    <property type="entry name" value="HAMP"/>
    <property type="match status" value="1"/>
</dbReference>
<keyword evidence="15" id="KW-1185">Reference proteome</keyword>
<dbReference type="InterPro" id="IPR003661">
    <property type="entry name" value="HisK_dim/P_dom"/>
</dbReference>
<dbReference type="PANTHER" id="PTHR45436">
    <property type="entry name" value="SENSOR HISTIDINE KINASE YKOH"/>
    <property type="match status" value="1"/>
</dbReference>
<feature type="transmembrane region" description="Helical" evidence="11">
    <location>
        <begin position="162"/>
        <end position="185"/>
    </location>
</feature>
<dbReference type="SUPFAM" id="SSF55874">
    <property type="entry name" value="ATPase domain of HSP90 chaperone/DNA topoisomerase II/histidine kinase"/>
    <property type="match status" value="1"/>
</dbReference>
<evidence type="ECO:0000256" key="7">
    <source>
        <dbReference type="ARBA" id="ARBA00022777"/>
    </source>
</evidence>
<evidence type="ECO:0000256" key="4">
    <source>
        <dbReference type="ARBA" id="ARBA00022553"/>
    </source>
</evidence>
<accession>A0A2Z6GA17</accession>
<evidence type="ECO:0000259" key="12">
    <source>
        <dbReference type="PROSITE" id="PS50109"/>
    </source>
</evidence>
<dbReference type="Pfam" id="PF02518">
    <property type="entry name" value="HATPase_c"/>
    <property type="match status" value="1"/>
</dbReference>
<evidence type="ECO:0000313" key="15">
    <source>
        <dbReference type="Proteomes" id="UP000033070"/>
    </source>
</evidence>
<keyword evidence="5" id="KW-0808">Transferase</keyword>
<sequence length="471" mass="51907">MESYVPSLRSYLMNRLLTSLYLLWLVSTVVGYFATINYANQPYDMVLLQRAQAVADQLKLGSGHEKLEQVLELPDGSDPVMPDRIVYTVSDSEGRKLAGTASLSTPLSYRRSKIGAVFSNGERGGEKTRTVSLVYPDPAGVRVLQLHVSETTHQRQALIRGILANIVIPQLLLILLAVAAVWYGLKKGLLPLERFRSEVAARARGDLSRLDEARAPVEVRPLIDAVNDLLERLKQVMSAQQRFVADAAHQLRTPLAGLKTQVELALRESDPVRQQRILEYVLTSAKRSSHLIKQLLMLARNEPGGQGVEAFLPLDLEQIARECTMHWVPFALEKDIDLGFEEAHTSTDILGDADSLGEMLGNLIDNAIRYTPRGGQVTVSVKHDGSHVCLHVQDDGPGIPLEHHALVFERFYRVLGSGQSGSGLGLAIVAEVAKRHDAELRLESGNGEAGCRFVVRFPLAEKQLELSGPRS</sequence>
<evidence type="ECO:0000256" key="1">
    <source>
        <dbReference type="ARBA" id="ARBA00000085"/>
    </source>
</evidence>
<keyword evidence="6 11" id="KW-0812">Transmembrane</keyword>
<feature type="domain" description="HAMP" evidence="13">
    <location>
        <begin position="186"/>
        <end position="238"/>
    </location>
</feature>
<dbReference type="InterPro" id="IPR036890">
    <property type="entry name" value="HATPase_C_sf"/>
</dbReference>
<evidence type="ECO:0000256" key="8">
    <source>
        <dbReference type="ARBA" id="ARBA00022989"/>
    </source>
</evidence>
<evidence type="ECO:0000256" key="6">
    <source>
        <dbReference type="ARBA" id="ARBA00022692"/>
    </source>
</evidence>
<name>A0A2Z6GA17_9PROT</name>
<comment type="catalytic activity">
    <reaction evidence="1">
        <text>ATP + protein L-histidine = ADP + protein N-phospho-L-histidine.</text>
        <dbReference type="EC" id="2.7.13.3"/>
    </reaction>
</comment>
<dbReference type="InterPro" id="IPR050428">
    <property type="entry name" value="TCS_sensor_his_kinase"/>
</dbReference>
<keyword evidence="9" id="KW-0902">Two-component regulatory system</keyword>
<dbReference type="GO" id="GO:0005886">
    <property type="term" value="C:plasma membrane"/>
    <property type="evidence" value="ECO:0007669"/>
    <property type="project" value="TreeGrafter"/>
</dbReference>
<dbReference type="InterPro" id="IPR036097">
    <property type="entry name" value="HisK_dim/P_sf"/>
</dbReference>
<dbReference type="Pfam" id="PF08521">
    <property type="entry name" value="2CSK_N"/>
    <property type="match status" value="1"/>
</dbReference>
<dbReference type="SMART" id="SM00387">
    <property type="entry name" value="HATPase_c"/>
    <property type="match status" value="1"/>
</dbReference>
<keyword evidence="7" id="KW-0418">Kinase</keyword>
<dbReference type="EC" id="2.7.13.3" evidence="3"/>
<dbReference type="InterPro" id="IPR005467">
    <property type="entry name" value="His_kinase_dom"/>
</dbReference>
<protein>
    <recommendedName>
        <fullName evidence="3">histidine kinase</fullName>
        <ecNumber evidence="3">2.7.13.3</ecNumber>
    </recommendedName>
</protein>
<evidence type="ECO:0000256" key="11">
    <source>
        <dbReference type="SAM" id="Phobius"/>
    </source>
</evidence>
<evidence type="ECO:0000259" key="13">
    <source>
        <dbReference type="PROSITE" id="PS50885"/>
    </source>
</evidence>
<evidence type="ECO:0000256" key="9">
    <source>
        <dbReference type="ARBA" id="ARBA00023012"/>
    </source>
</evidence>
<evidence type="ECO:0000256" key="10">
    <source>
        <dbReference type="ARBA" id="ARBA00023136"/>
    </source>
</evidence>
<reference evidence="14 15" key="1">
    <citation type="submission" date="2018-06" db="EMBL/GenBank/DDBJ databases">
        <title>OYT1 Genome Sequencing.</title>
        <authorList>
            <person name="Kato S."/>
            <person name="Itoh T."/>
            <person name="Ohkuma M."/>
        </authorList>
    </citation>
    <scope>NUCLEOTIDE SEQUENCE [LARGE SCALE GENOMIC DNA]</scope>
    <source>
        <strain evidence="14 15">OYT1</strain>
    </source>
</reference>
<dbReference type="Gene3D" id="1.10.287.130">
    <property type="match status" value="1"/>
</dbReference>
<feature type="domain" description="Histidine kinase" evidence="12">
    <location>
        <begin position="246"/>
        <end position="461"/>
    </location>
</feature>
<dbReference type="Proteomes" id="UP000033070">
    <property type="component" value="Chromosome"/>
</dbReference>
<dbReference type="Gene3D" id="3.30.565.10">
    <property type="entry name" value="Histidine kinase-like ATPase, C-terminal domain"/>
    <property type="match status" value="1"/>
</dbReference>
<evidence type="ECO:0000313" key="14">
    <source>
        <dbReference type="EMBL" id="BBE50293.1"/>
    </source>
</evidence>
<proteinExistence type="predicted"/>
<dbReference type="PROSITE" id="PS50109">
    <property type="entry name" value="HIS_KIN"/>
    <property type="match status" value="1"/>
</dbReference>
<evidence type="ECO:0000256" key="2">
    <source>
        <dbReference type="ARBA" id="ARBA00004370"/>
    </source>
</evidence>
<feature type="transmembrane region" description="Helical" evidence="11">
    <location>
        <begin position="20"/>
        <end position="40"/>
    </location>
</feature>
<dbReference type="CDD" id="cd00082">
    <property type="entry name" value="HisKA"/>
    <property type="match status" value="1"/>
</dbReference>
<dbReference type="KEGG" id="fam:OYT1_ch0727"/>
<dbReference type="GO" id="GO:0000155">
    <property type="term" value="F:phosphorelay sensor kinase activity"/>
    <property type="evidence" value="ECO:0007669"/>
    <property type="project" value="InterPro"/>
</dbReference>
<dbReference type="SUPFAM" id="SSF47384">
    <property type="entry name" value="Homodimeric domain of signal transducing histidine kinase"/>
    <property type="match status" value="1"/>
</dbReference>
<dbReference type="InterPro" id="IPR003594">
    <property type="entry name" value="HATPase_dom"/>
</dbReference>